<gene>
    <name evidence="2" type="ORF">QV01_02010</name>
</gene>
<dbReference type="RefSeq" id="WP_065238744.1">
    <property type="nucleotide sequence ID" value="NZ_JTJM01000009.1"/>
</dbReference>
<accession>A0A1A7NV84</accession>
<keyword evidence="1" id="KW-0472">Membrane</keyword>
<dbReference type="OrthoDB" id="5692578at2"/>
<keyword evidence="3" id="KW-1185">Reference proteome</keyword>
<organism evidence="2 3">
    <name type="scientific">Gallibacterium genomosp. 3</name>
    <dbReference type="NCBI Taxonomy" id="505345"/>
    <lineage>
        <taxon>Bacteria</taxon>
        <taxon>Pseudomonadati</taxon>
        <taxon>Pseudomonadota</taxon>
        <taxon>Gammaproteobacteria</taxon>
        <taxon>Pasteurellales</taxon>
        <taxon>Pasteurellaceae</taxon>
        <taxon>Gallibacterium</taxon>
    </lineage>
</organism>
<proteinExistence type="predicted"/>
<evidence type="ECO:0000256" key="1">
    <source>
        <dbReference type="SAM" id="Phobius"/>
    </source>
</evidence>
<name>A0A1A7NV84_9PAST</name>
<evidence type="ECO:0000313" key="3">
    <source>
        <dbReference type="Proteomes" id="UP000243558"/>
    </source>
</evidence>
<feature type="transmembrane region" description="Helical" evidence="1">
    <location>
        <begin position="49"/>
        <end position="70"/>
    </location>
</feature>
<protein>
    <submittedName>
        <fullName evidence="2">Uncharacterized protein</fullName>
    </submittedName>
</protein>
<keyword evidence="1" id="KW-0812">Transmembrane</keyword>
<comment type="caution">
    <text evidence="2">The sequence shown here is derived from an EMBL/GenBank/DDBJ whole genome shotgun (WGS) entry which is preliminary data.</text>
</comment>
<feature type="transmembrane region" description="Helical" evidence="1">
    <location>
        <begin position="91"/>
        <end position="112"/>
    </location>
</feature>
<dbReference type="Proteomes" id="UP000243558">
    <property type="component" value="Unassembled WGS sequence"/>
</dbReference>
<keyword evidence="1" id="KW-1133">Transmembrane helix</keyword>
<dbReference type="EMBL" id="JTJM01000009">
    <property type="protein sequence ID" value="OBW93406.1"/>
    <property type="molecule type" value="Genomic_DNA"/>
</dbReference>
<evidence type="ECO:0000313" key="2">
    <source>
        <dbReference type="EMBL" id="OBW93406.1"/>
    </source>
</evidence>
<sequence length="201" mass="24255">MSLSKMNKENRRLSNKFLLLTVLLGGVWSIIFNLIFVNREISKDVLIEIYRYSLIAIDTFFLFLYFFIVWKKFGLFTYFVKRVNYNSKIKFFLFSLFGFLLLSIIFFGLALYNLDEIFYNVENSEGITRREVMNKEIFSFSLFGVWYVSSMTLFFTYLLSDAAIIFCLIVRYFFDKNYRERYKHELNKLEQEIGDVNQREL</sequence>
<reference evidence="2 3" key="1">
    <citation type="submission" date="2014-11" db="EMBL/GenBank/DDBJ databases">
        <title>Pan-genome of Gallibacterium spp.</title>
        <authorList>
            <person name="Kudirkiene E."/>
            <person name="Bojesen A.M."/>
        </authorList>
    </citation>
    <scope>NUCLEOTIDE SEQUENCE [LARGE SCALE GENOMIC DNA]</scope>
    <source>
        <strain evidence="2 3">F151</strain>
    </source>
</reference>
<dbReference type="AlphaFoldDB" id="A0A1A7NV84"/>
<feature type="transmembrane region" description="Helical" evidence="1">
    <location>
        <begin position="17"/>
        <end position="37"/>
    </location>
</feature>
<feature type="transmembrane region" description="Helical" evidence="1">
    <location>
        <begin position="154"/>
        <end position="174"/>
    </location>
</feature>